<protein>
    <recommendedName>
        <fullName evidence="3">Cation/H(+) antiporter C-terminal domain-containing protein</fullName>
    </recommendedName>
</protein>
<evidence type="ECO:0000313" key="5">
    <source>
        <dbReference type="Proteomes" id="UP001085076"/>
    </source>
</evidence>
<keyword evidence="2" id="KW-1133">Transmembrane helix</keyword>
<feature type="transmembrane region" description="Helical" evidence="2">
    <location>
        <begin position="24"/>
        <end position="46"/>
    </location>
</feature>
<dbReference type="EMBL" id="JAGGNH010000009">
    <property type="protein sequence ID" value="KAJ0962551.1"/>
    <property type="molecule type" value="Genomic_DNA"/>
</dbReference>
<proteinExistence type="predicted"/>
<dbReference type="InterPro" id="IPR057290">
    <property type="entry name" value="CHX17_C"/>
</dbReference>
<keyword evidence="5" id="KW-1185">Reference proteome</keyword>
<dbReference type="Pfam" id="PF23259">
    <property type="entry name" value="CHX17_C"/>
    <property type="match status" value="1"/>
</dbReference>
<evidence type="ECO:0000259" key="3">
    <source>
        <dbReference type="Pfam" id="PF23259"/>
    </source>
</evidence>
<keyword evidence="2" id="KW-0472">Membrane</keyword>
<reference evidence="4" key="2">
    <citation type="journal article" date="2022" name="Hortic Res">
        <title>The genome of Dioscorea zingiberensis sheds light on the biosynthesis, origin and evolution of the medicinally important diosgenin saponins.</title>
        <authorList>
            <person name="Li Y."/>
            <person name="Tan C."/>
            <person name="Li Z."/>
            <person name="Guo J."/>
            <person name="Li S."/>
            <person name="Chen X."/>
            <person name="Wang C."/>
            <person name="Dai X."/>
            <person name="Yang H."/>
            <person name="Song W."/>
            <person name="Hou L."/>
            <person name="Xu J."/>
            <person name="Tong Z."/>
            <person name="Xu A."/>
            <person name="Yuan X."/>
            <person name="Wang W."/>
            <person name="Yang Q."/>
            <person name="Chen L."/>
            <person name="Sun Z."/>
            <person name="Wang K."/>
            <person name="Pan B."/>
            <person name="Chen J."/>
            <person name="Bao Y."/>
            <person name="Liu F."/>
            <person name="Qi X."/>
            <person name="Gang D.R."/>
            <person name="Wen J."/>
            <person name="Li J."/>
        </authorList>
    </citation>
    <scope>NUCLEOTIDE SEQUENCE</scope>
    <source>
        <strain evidence="4">Dzin_1.0</strain>
    </source>
</reference>
<comment type="caution">
    <text evidence="4">The sequence shown here is derived from an EMBL/GenBank/DDBJ whole genome shotgun (WGS) entry which is preliminary data.</text>
</comment>
<gene>
    <name evidence="4" type="ORF">J5N97_027673</name>
</gene>
<evidence type="ECO:0000313" key="4">
    <source>
        <dbReference type="EMBL" id="KAJ0962551.1"/>
    </source>
</evidence>
<feature type="domain" description="Cation/H(+) antiporter C-terminal" evidence="3">
    <location>
        <begin position="8"/>
        <end position="39"/>
    </location>
</feature>
<dbReference type="AlphaFoldDB" id="A0A9D5H468"/>
<evidence type="ECO:0000256" key="1">
    <source>
        <dbReference type="SAM" id="MobiDB-lite"/>
    </source>
</evidence>
<evidence type="ECO:0000256" key="2">
    <source>
        <dbReference type="SAM" id="Phobius"/>
    </source>
</evidence>
<feature type="region of interest" description="Disordered" evidence="1">
    <location>
        <begin position="54"/>
        <end position="94"/>
    </location>
</feature>
<keyword evidence="2" id="KW-0812">Transmembrane</keyword>
<dbReference type="Proteomes" id="UP001085076">
    <property type="component" value="Miscellaneous, Linkage group lg09"/>
</dbReference>
<name>A0A9D5H468_9LILI</name>
<sequence>MAEMKHYVDILFFDSTDDREALALAFRIATHPCVSITVVGFLPLLIMKKEDTGINEENNTSPGVEGGHGQHAKSSDGVGEGVHEDEERVRENGR</sequence>
<accession>A0A9D5H468</accession>
<organism evidence="4 5">
    <name type="scientific">Dioscorea zingiberensis</name>
    <dbReference type="NCBI Taxonomy" id="325984"/>
    <lineage>
        <taxon>Eukaryota</taxon>
        <taxon>Viridiplantae</taxon>
        <taxon>Streptophyta</taxon>
        <taxon>Embryophyta</taxon>
        <taxon>Tracheophyta</taxon>
        <taxon>Spermatophyta</taxon>
        <taxon>Magnoliopsida</taxon>
        <taxon>Liliopsida</taxon>
        <taxon>Dioscoreales</taxon>
        <taxon>Dioscoreaceae</taxon>
        <taxon>Dioscorea</taxon>
    </lineage>
</organism>
<feature type="compositionally biased region" description="Basic and acidic residues" evidence="1">
    <location>
        <begin position="81"/>
        <end position="94"/>
    </location>
</feature>
<reference evidence="4" key="1">
    <citation type="submission" date="2021-03" db="EMBL/GenBank/DDBJ databases">
        <authorList>
            <person name="Li Z."/>
            <person name="Yang C."/>
        </authorList>
    </citation>
    <scope>NUCLEOTIDE SEQUENCE</scope>
    <source>
        <strain evidence="4">Dzin_1.0</strain>
        <tissue evidence="4">Leaf</tissue>
    </source>
</reference>